<dbReference type="GO" id="GO:0003972">
    <property type="term" value="F:RNA ligase (ATP) activity"/>
    <property type="evidence" value="ECO:0007669"/>
    <property type="project" value="UniProtKB-UniRule"/>
</dbReference>
<proteinExistence type="inferred from homology"/>
<dbReference type="AlphaFoldDB" id="A0A420Y2U7"/>
<dbReference type="Proteomes" id="UP000275385">
    <property type="component" value="Unassembled WGS sequence"/>
</dbReference>
<feature type="domain" description="tRNA ligase kinase" evidence="5">
    <location>
        <begin position="391"/>
        <end position="546"/>
    </location>
</feature>
<dbReference type="STRING" id="177199.A0A420Y2U7"/>
<evidence type="ECO:0000256" key="3">
    <source>
        <dbReference type="SAM" id="MobiDB-lite"/>
    </source>
</evidence>
<evidence type="ECO:0000259" key="4">
    <source>
        <dbReference type="Pfam" id="PF08302"/>
    </source>
</evidence>
<dbReference type="PANTHER" id="PTHR32004:SF1">
    <property type="entry name" value="TRNA LIGASE"/>
    <property type="match status" value="1"/>
</dbReference>
<keyword evidence="1" id="KW-0819">tRNA processing</keyword>
<dbReference type="GO" id="GO:0005524">
    <property type="term" value="F:ATP binding"/>
    <property type="evidence" value="ECO:0007669"/>
    <property type="project" value="UniProtKB-UniRule"/>
</dbReference>
<gene>
    <name evidence="7" type="ORF">DL546_003604</name>
</gene>
<feature type="active site" description="N6-AMP-lysine intermediate" evidence="2">
    <location>
        <position position="117"/>
    </location>
</feature>
<feature type="region of interest" description="Disordered" evidence="3">
    <location>
        <begin position="590"/>
        <end position="623"/>
    </location>
</feature>
<dbReference type="SUPFAM" id="SSF52540">
    <property type="entry name" value="P-loop containing nucleoside triphosphate hydrolases"/>
    <property type="match status" value="1"/>
</dbReference>
<sequence>MEDITTEAGQTAAPDMKAPFVSQDRQQVAELVRTLESHAGKGKKGGYSCKRAEFIEWDYKKDHLPTYARGLFTTKSSKGPEIVIRGYDKFFNVGETRDTEWKNIQTRTKGPYELTLKENGCIIFIGGLEDGTLLVTSKHSTGSRGEGEASHAVAGEQRLEAQLRRLGKTKEELARELRARNVTAVAELCDDSFEEHILAYTGDEAGLYLHGMNLNLPKFATYPSPLVQDFADEWGFKKVGLKTFGTVNEVQAFLENLAETGAYEGRDVEGFVVRCKMSRQPNAEPFEDWFFKYKFEEPYLMYRQWRECTKAMIAGRQPRIRKHQKITEQYLAYARQRLQNDRGLAKAYNQNHGIISLRNDFLAHKNIKGVDAANMELEEGGGSGDVDGDVVLVPIATIGCGKTTIAVALTHLFGWGHVQNDNISGPKRPPRFVKMLMDELDKTPVVFADRNNSEKRERQQIITDVKQSRISARLVALHFVHNDIEEVRRTCQERVFARGDNHQTIQAASDMNKVRGIMENFIHRFQPVEEDKAPDDGFDEIINLDPSAGSRKNLEVVVERLHRIFPKVVPKAPSAEQLDEAMQYALDNYKPDMRHTIPDRKQKNKNNNGGNAPAQQPKKEKPKGVEYLSVDLPTMPILSALERTFTAPEVRSAQAKFWRQLNGTRRVQQKFHVTLMHRVSSKDYPDLWSRYLQAQEAHGSSTSDGRLGELNVLLERVVFDNRIMAIVVRLEDVEGGTPDQVEKWECVNRIPHITIGTAEDKIKPKESNDLLAKWLDEGHTDENKIEDLVIEGKPVVKGTVRAVLSR</sequence>
<comment type="caution">
    <text evidence="7">The sequence shown here is derived from an EMBL/GenBank/DDBJ whole genome shotgun (WGS) entry which is preliminary data.</text>
</comment>
<accession>A0A420Y2U7</accession>
<dbReference type="EMBL" id="QVQW01000060">
    <property type="protein sequence ID" value="RKU42189.1"/>
    <property type="molecule type" value="Genomic_DNA"/>
</dbReference>
<dbReference type="InterPro" id="IPR027417">
    <property type="entry name" value="P-loop_NTPase"/>
</dbReference>
<dbReference type="GO" id="GO:0008081">
    <property type="term" value="F:phosphoric diester hydrolase activity"/>
    <property type="evidence" value="ECO:0007669"/>
    <property type="project" value="InterPro"/>
</dbReference>
<name>A0A420Y2U7_9PEZI</name>
<protein>
    <recommendedName>
        <fullName evidence="1">tRNA ligase</fullName>
        <ecNumber evidence="1">6.5.1.3</ecNumber>
    </recommendedName>
</protein>
<dbReference type="PANTHER" id="PTHR32004">
    <property type="entry name" value="TRNA LIGASE"/>
    <property type="match status" value="1"/>
</dbReference>
<evidence type="ECO:0000256" key="1">
    <source>
        <dbReference type="PIRNR" id="PIRNR019634"/>
    </source>
</evidence>
<dbReference type="EC" id="6.5.1.3" evidence="1"/>
<evidence type="ECO:0000313" key="7">
    <source>
        <dbReference type="EMBL" id="RKU42189.1"/>
    </source>
</evidence>
<reference evidence="7 8" key="1">
    <citation type="submission" date="2018-08" db="EMBL/GenBank/DDBJ databases">
        <title>Draft genome of the lignicolous fungus Coniochaeta pulveracea.</title>
        <authorList>
            <person name="Borstlap C.J."/>
            <person name="De Witt R.N."/>
            <person name="Botha A."/>
            <person name="Volschenk H."/>
        </authorList>
    </citation>
    <scope>NUCLEOTIDE SEQUENCE [LARGE SCALE GENOMIC DNA]</scope>
    <source>
        <strain evidence="7 8">CAB683</strain>
    </source>
</reference>
<dbReference type="OrthoDB" id="276239at2759"/>
<feature type="domain" description="T4 RNA ligase 1-like N-terminal" evidence="6">
    <location>
        <begin position="67"/>
        <end position="300"/>
    </location>
</feature>
<dbReference type="FunFam" id="3.40.50.300:FF:001690">
    <property type="entry name" value="tRNA ligase"/>
    <property type="match status" value="1"/>
</dbReference>
<keyword evidence="1" id="KW-0436">Ligase</keyword>
<dbReference type="InterPro" id="IPR015965">
    <property type="entry name" value="tRNA_lig_PDEase"/>
</dbReference>
<keyword evidence="8" id="KW-1185">Reference proteome</keyword>
<feature type="domain" description="tRNA ligase phosphodiesterase" evidence="4">
    <location>
        <begin position="549"/>
        <end position="804"/>
    </location>
</feature>
<organism evidence="7 8">
    <name type="scientific">Coniochaeta pulveracea</name>
    <dbReference type="NCBI Taxonomy" id="177199"/>
    <lineage>
        <taxon>Eukaryota</taxon>
        <taxon>Fungi</taxon>
        <taxon>Dikarya</taxon>
        <taxon>Ascomycota</taxon>
        <taxon>Pezizomycotina</taxon>
        <taxon>Sordariomycetes</taxon>
        <taxon>Sordariomycetidae</taxon>
        <taxon>Coniochaetales</taxon>
        <taxon>Coniochaetaceae</taxon>
        <taxon>Coniochaeta</taxon>
    </lineage>
</organism>
<dbReference type="GO" id="GO:0005634">
    <property type="term" value="C:nucleus"/>
    <property type="evidence" value="ECO:0007669"/>
    <property type="project" value="TreeGrafter"/>
</dbReference>
<evidence type="ECO:0000256" key="2">
    <source>
        <dbReference type="PIRSR" id="PIRSR019634-50"/>
    </source>
</evidence>
<dbReference type="Pfam" id="PF08303">
    <property type="entry name" value="tRNA_lig_kinase"/>
    <property type="match status" value="1"/>
</dbReference>
<dbReference type="Pfam" id="PF08302">
    <property type="entry name" value="tRNA_lig_CPD"/>
    <property type="match status" value="1"/>
</dbReference>
<dbReference type="Gene3D" id="3.40.50.300">
    <property type="entry name" value="P-loop containing nucleotide triphosphate hydrolases"/>
    <property type="match status" value="1"/>
</dbReference>
<dbReference type="Pfam" id="PF09511">
    <property type="entry name" value="RNA_lig_T4_1"/>
    <property type="match status" value="1"/>
</dbReference>
<evidence type="ECO:0000259" key="5">
    <source>
        <dbReference type="Pfam" id="PF08303"/>
    </source>
</evidence>
<feature type="compositionally biased region" description="Basic and acidic residues" evidence="3">
    <location>
        <begin position="590"/>
        <end position="601"/>
    </location>
</feature>
<evidence type="ECO:0000313" key="8">
    <source>
        <dbReference type="Proteomes" id="UP000275385"/>
    </source>
</evidence>
<comment type="catalytic activity">
    <reaction evidence="1">
        <text>ATP + (ribonucleotide)n-3'-hydroxyl + 5'-phospho-(ribonucleotide)m = (ribonucleotide)n+m + AMP + diphosphate.</text>
        <dbReference type="EC" id="6.5.1.3"/>
    </reaction>
</comment>
<dbReference type="InterPro" id="IPR012387">
    <property type="entry name" value="Trl1_fun"/>
</dbReference>
<dbReference type="GO" id="GO:0006388">
    <property type="term" value="P:tRNA splicing, via endonucleolytic cleavage and ligation"/>
    <property type="evidence" value="ECO:0007669"/>
    <property type="project" value="UniProtKB-UniRule"/>
</dbReference>
<dbReference type="PIRSF" id="PIRSF019634">
    <property type="entry name" value="tRNA_lig_yeast"/>
    <property type="match status" value="1"/>
</dbReference>
<dbReference type="GO" id="GO:0051730">
    <property type="term" value="F:GTP-dependent polyribonucleotide 5'-hydroxyl-kinase activity"/>
    <property type="evidence" value="ECO:0007669"/>
    <property type="project" value="InterPro"/>
</dbReference>
<evidence type="ECO:0000259" key="6">
    <source>
        <dbReference type="Pfam" id="PF09511"/>
    </source>
</evidence>
<comment type="similarity">
    <text evidence="1">Belongs to the TRL1 family.</text>
</comment>
<feature type="compositionally biased region" description="Low complexity" evidence="3">
    <location>
        <begin position="605"/>
        <end position="616"/>
    </location>
</feature>
<dbReference type="InterPro" id="IPR015966">
    <property type="entry name" value="tRNA_lig_kin_fungi"/>
</dbReference>
<dbReference type="InterPro" id="IPR019039">
    <property type="entry name" value="T4-Rnl1-like_N"/>
</dbReference>